<accession>A0A9W9QUG8</accession>
<dbReference type="Proteomes" id="UP001148299">
    <property type="component" value="Unassembled WGS sequence"/>
</dbReference>
<dbReference type="AlphaFoldDB" id="A0A9W9QUG8"/>
<dbReference type="EMBL" id="JAPZBR010000008">
    <property type="protein sequence ID" value="KAJ5342824.1"/>
    <property type="molecule type" value="Genomic_DNA"/>
</dbReference>
<keyword evidence="2" id="KW-1185">Reference proteome</keyword>
<gene>
    <name evidence="1" type="ORF">N7541_011948</name>
</gene>
<evidence type="ECO:0000313" key="1">
    <source>
        <dbReference type="EMBL" id="KAJ5342824.1"/>
    </source>
</evidence>
<reference evidence="1" key="2">
    <citation type="journal article" date="2023" name="IMA Fungus">
        <title>Comparative genomic study of the Penicillium genus elucidates a diverse pangenome and 15 lateral gene transfer events.</title>
        <authorList>
            <person name="Petersen C."/>
            <person name="Sorensen T."/>
            <person name="Nielsen M.R."/>
            <person name="Sondergaard T.E."/>
            <person name="Sorensen J.L."/>
            <person name="Fitzpatrick D.A."/>
            <person name="Frisvad J.C."/>
            <person name="Nielsen K.L."/>
        </authorList>
    </citation>
    <scope>NUCLEOTIDE SEQUENCE</scope>
    <source>
        <strain evidence="1">IBT 35675</strain>
    </source>
</reference>
<proteinExistence type="predicted"/>
<protein>
    <submittedName>
        <fullName evidence="1">Uncharacterized protein</fullName>
    </submittedName>
</protein>
<reference evidence="1" key="1">
    <citation type="submission" date="2022-12" db="EMBL/GenBank/DDBJ databases">
        <authorList>
            <person name="Petersen C."/>
        </authorList>
    </citation>
    <scope>NUCLEOTIDE SEQUENCE</scope>
    <source>
        <strain evidence="1">IBT 35675</strain>
    </source>
</reference>
<sequence length="231" mass="25307">MCSSLSADKSSCPRAPAPGLLISSSVTSAVPPRPASLSSCNQYLSTLSFFHPGSGTRSRSFRSFALRIEEKFLAQTSTKQQKSPFKALPRIHHVHYLVQGLPLNRRRPGNELPCFAAACRNGFVTAHRTNIPVDGPRGIMQAFCTGMLQQAALIEEQQELSLFQDPNNSCSTFIAALSVTTLDTTKAQPLGDLISIGFAIRMPVGCNLIWPKVSYYLRVHSMRLVRANDNL</sequence>
<name>A0A9W9QUG8_PENBR</name>
<evidence type="ECO:0000313" key="2">
    <source>
        <dbReference type="Proteomes" id="UP001148299"/>
    </source>
</evidence>
<organism evidence="1 2">
    <name type="scientific">Penicillium brevicompactum</name>
    <dbReference type="NCBI Taxonomy" id="5074"/>
    <lineage>
        <taxon>Eukaryota</taxon>
        <taxon>Fungi</taxon>
        <taxon>Dikarya</taxon>
        <taxon>Ascomycota</taxon>
        <taxon>Pezizomycotina</taxon>
        <taxon>Eurotiomycetes</taxon>
        <taxon>Eurotiomycetidae</taxon>
        <taxon>Eurotiales</taxon>
        <taxon>Aspergillaceae</taxon>
        <taxon>Penicillium</taxon>
    </lineage>
</organism>
<comment type="caution">
    <text evidence="1">The sequence shown here is derived from an EMBL/GenBank/DDBJ whole genome shotgun (WGS) entry which is preliminary data.</text>
</comment>